<keyword evidence="5" id="KW-1185">Reference proteome</keyword>
<dbReference type="EMBL" id="CM035412">
    <property type="protein sequence ID" value="KAH7433785.1"/>
    <property type="molecule type" value="Genomic_DNA"/>
</dbReference>
<gene>
    <name evidence="4" type="ORF">KP509_07G086300</name>
</gene>
<protein>
    <recommendedName>
        <fullName evidence="3">AB hydrolase-1 domain-containing protein</fullName>
    </recommendedName>
</protein>
<dbReference type="SUPFAM" id="SSF53474">
    <property type="entry name" value="alpha/beta-Hydrolases"/>
    <property type="match status" value="1"/>
</dbReference>
<accession>A0A8T2UJY3</accession>
<feature type="region of interest" description="Disordered" evidence="1">
    <location>
        <begin position="73"/>
        <end position="109"/>
    </location>
</feature>
<reference evidence="4" key="1">
    <citation type="submission" date="2021-08" db="EMBL/GenBank/DDBJ databases">
        <title>WGS assembly of Ceratopteris richardii.</title>
        <authorList>
            <person name="Marchant D.B."/>
            <person name="Chen G."/>
            <person name="Jenkins J."/>
            <person name="Shu S."/>
            <person name="Leebens-Mack J."/>
            <person name="Grimwood J."/>
            <person name="Schmutz J."/>
            <person name="Soltis P."/>
            <person name="Soltis D."/>
            <person name="Chen Z.-H."/>
        </authorList>
    </citation>
    <scope>NUCLEOTIDE SEQUENCE</scope>
    <source>
        <strain evidence="4">Whitten #5841</strain>
        <tissue evidence="4">Leaf</tissue>
    </source>
</reference>
<dbReference type="Gene3D" id="3.40.50.1820">
    <property type="entry name" value="alpha/beta hydrolase"/>
    <property type="match status" value="1"/>
</dbReference>
<evidence type="ECO:0000313" key="4">
    <source>
        <dbReference type="EMBL" id="KAH7433785.1"/>
    </source>
</evidence>
<proteinExistence type="predicted"/>
<evidence type="ECO:0000256" key="2">
    <source>
        <dbReference type="SAM" id="Phobius"/>
    </source>
</evidence>
<keyword evidence="2" id="KW-0472">Membrane</keyword>
<dbReference type="Pfam" id="PF00561">
    <property type="entry name" value="Abhydrolase_1"/>
    <property type="match status" value="1"/>
</dbReference>
<name>A0A8T2UJY3_CERRI</name>
<evidence type="ECO:0000259" key="3">
    <source>
        <dbReference type="Pfam" id="PF00561"/>
    </source>
</evidence>
<dbReference type="InterPro" id="IPR000073">
    <property type="entry name" value="AB_hydrolase_1"/>
</dbReference>
<dbReference type="AlphaFoldDB" id="A0A8T2UJY3"/>
<dbReference type="Proteomes" id="UP000825935">
    <property type="component" value="Chromosome 7"/>
</dbReference>
<feature type="transmembrane region" description="Helical" evidence="2">
    <location>
        <begin position="12"/>
        <end position="35"/>
    </location>
</feature>
<comment type="caution">
    <text evidence="4">The sequence shown here is derived from an EMBL/GenBank/DDBJ whole genome shotgun (WGS) entry which is preliminary data.</text>
</comment>
<dbReference type="PANTHER" id="PTHR43689:SF14">
    <property type="entry name" value="LYSOPHOSPHOLIPASE BODYGUARD 4-RELATED"/>
    <property type="match status" value="1"/>
</dbReference>
<evidence type="ECO:0000256" key="1">
    <source>
        <dbReference type="SAM" id="MobiDB-lite"/>
    </source>
</evidence>
<organism evidence="4 5">
    <name type="scientific">Ceratopteris richardii</name>
    <name type="common">Triangle waterfern</name>
    <dbReference type="NCBI Taxonomy" id="49495"/>
    <lineage>
        <taxon>Eukaryota</taxon>
        <taxon>Viridiplantae</taxon>
        <taxon>Streptophyta</taxon>
        <taxon>Embryophyta</taxon>
        <taxon>Tracheophyta</taxon>
        <taxon>Polypodiopsida</taxon>
        <taxon>Polypodiidae</taxon>
        <taxon>Polypodiales</taxon>
        <taxon>Pteridineae</taxon>
        <taxon>Pteridaceae</taxon>
        <taxon>Parkerioideae</taxon>
        <taxon>Ceratopteris</taxon>
    </lineage>
</organism>
<dbReference type="InterPro" id="IPR029058">
    <property type="entry name" value="AB_hydrolase_fold"/>
</dbReference>
<evidence type="ECO:0000313" key="5">
    <source>
        <dbReference type="Proteomes" id="UP000825935"/>
    </source>
</evidence>
<feature type="domain" description="AB hydrolase-1" evidence="3">
    <location>
        <begin position="298"/>
        <end position="406"/>
    </location>
</feature>
<feature type="compositionally biased region" description="Polar residues" evidence="1">
    <location>
        <begin position="94"/>
        <end position="103"/>
    </location>
</feature>
<sequence length="575" mass="65286">MMKLKEGAKGFFKEALFTIGEFLMVSVSLIIFIFLDLLDRLLCVVFWVLDSILDPLATPCYCRQRRNGALPEVRGSTLPTSHSSWPDEVDHVSESTNEMTSTGRSGGTSPDDIAFHVECNGHCLSPVMAGHTVDGEPSHTRKSQKIDSYDDAFETFSVPSTHAQKCASTESVARNNYVDLITTQSHFESHGQGRLFSYRNIFKKEVNKCWNSFQHSYVEKRYQPTLISLEKPMSFSHKRKSRKASTGKSISSLQSDHGFFKKTTSRWSDCSCSTCTSWEADEKGSLYVHLEGQGPQNVIFVHGFLSSSLMWSTEVIPYLSTHVGSTYRFLAVDLLGFGKSPKPRNCQYTMADQLKKIEDCVLRRYKIESFHLVGHSMGCLVALALAASHVGSVKTITLLAPPYFPAPENEVGASYVLRQVAPRRIWPLTAFGASVMSWYEHVGRWVCFALCKQHTKWEYIINILTFKRISRSAVRDFMSHTHHSAWHIFHNVICGEAHAMDNYLRKLEKAGCIIHVFHGKDDKVVSVQCSYRLHKEHQTTNLQVFDGVDHVTIIYGRELWLANELSRIWRMEEVK</sequence>
<dbReference type="OrthoDB" id="284184at2759"/>
<dbReference type="PANTHER" id="PTHR43689">
    <property type="entry name" value="HYDROLASE"/>
    <property type="match status" value="1"/>
</dbReference>
<keyword evidence="2" id="KW-1133">Transmembrane helix</keyword>
<keyword evidence="2" id="KW-0812">Transmembrane</keyword>